<evidence type="ECO:0000313" key="2">
    <source>
        <dbReference type="Proteomes" id="UP001066276"/>
    </source>
</evidence>
<evidence type="ECO:0008006" key="3">
    <source>
        <dbReference type="Google" id="ProtNLM"/>
    </source>
</evidence>
<dbReference type="AlphaFoldDB" id="A0AAV7PQA3"/>
<dbReference type="Proteomes" id="UP001066276">
    <property type="component" value="Chromosome 7"/>
</dbReference>
<protein>
    <recommendedName>
        <fullName evidence="3">Secreted protein</fullName>
    </recommendedName>
</protein>
<reference evidence="1" key="1">
    <citation type="journal article" date="2022" name="bioRxiv">
        <title>Sequencing and chromosome-scale assembly of the giantPleurodeles waltlgenome.</title>
        <authorList>
            <person name="Brown T."/>
            <person name="Elewa A."/>
            <person name="Iarovenko S."/>
            <person name="Subramanian E."/>
            <person name="Araus A.J."/>
            <person name="Petzold A."/>
            <person name="Susuki M."/>
            <person name="Suzuki K.-i.T."/>
            <person name="Hayashi T."/>
            <person name="Toyoda A."/>
            <person name="Oliveira C."/>
            <person name="Osipova E."/>
            <person name="Leigh N.D."/>
            <person name="Simon A."/>
            <person name="Yun M.H."/>
        </authorList>
    </citation>
    <scope>NUCLEOTIDE SEQUENCE</scope>
    <source>
        <strain evidence="1">20211129_DDA</strain>
        <tissue evidence="1">Liver</tissue>
    </source>
</reference>
<evidence type="ECO:0000313" key="1">
    <source>
        <dbReference type="EMBL" id="KAJ1129566.1"/>
    </source>
</evidence>
<organism evidence="1 2">
    <name type="scientific">Pleurodeles waltl</name>
    <name type="common">Iberian ribbed newt</name>
    <dbReference type="NCBI Taxonomy" id="8319"/>
    <lineage>
        <taxon>Eukaryota</taxon>
        <taxon>Metazoa</taxon>
        <taxon>Chordata</taxon>
        <taxon>Craniata</taxon>
        <taxon>Vertebrata</taxon>
        <taxon>Euteleostomi</taxon>
        <taxon>Amphibia</taxon>
        <taxon>Batrachia</taxon>
        <taxon>Caudata</taxon>
        <taxon>Salamandroidea</taxon>
        <taxon>Salamandridae</taxon>
        <taxon>Pleurodelinae</taxon>
        <taxon>Pleurodeles</taxon>
    </lineage>
</organism>
<name>A0AAV7PQA3_PLEWA</name>
<comment type="caution">
    <text evidence="1">The sequence shown here is derived from an EMBL/GenBank/DDBJ whole genome shotgun (WGS) entry which is preliminary data.</text>
</comment>
<gene>
    <name evidence="1" type="ORF">NDU88_007933</name>
</gene>
<accession>A0AAV7PQA3</accession>
<dbReference type="EMBL" id="JANPWB010000011">
    <property type="protein sequence ID" value="KAJ1129566.1"/>
    <property type="molecule type" value="Genomic_DNA"/>
</dbReference>
<keyword evidence="2" id="KW-1185">Reference proteome</keyword>
<proteinExistence type="predicted"/>
<sequence length="75" mass="8043">MPWQLLFGTPLLWARELGGDSASLPRHAHPCLDSSGPRQGPSARFHWGFRRPSPAGLGQLAAVLHDVGGLGAHRL</sequence>